<dbReference type="InterPro" id="IPR043519">
    <property type="entry name" value="NT_sf"/>
</dbReference>
<evidence type="ECO:0000256" key="2">
    <source>
        <dbReference type="HAMAP-Rule" id="MF_01477"/>
    </source>
</evidence>
<proteinExistence type="inferred from homology"/>
<keyword evidence="4" id="KW-1185">Reference proteome</keyword>
<dbReference type="EMBL" id="CP133270">
    <property type="protein sequence ID" value="WVX67507.1"/>
    <property type="molecule type" value="Genomic_DNA"/>
</dbReference>
<dbReference type="NCBIfam" id="TIGR00090">
    <property type="entry name" value="rsfS_iojap_ybeB"/>
    <property type="match status" value="1"/>
</dbReference>
<dbReference type="SUPFAM" id="SSF81301">
    <property type="entry name" value="Nucleotidyltransferase"/>
    <property type="match status" value="1"/>
</dbReference>
<sequence>MNHTIYNFIGAIISKAVPNPQELKAEILKFLEDHKALDIFTIDIKDRSSFADYLIIASGTSQRQISSTAELLRQHLKEMGITPIYIEGVPQCDWVLIDAGDIIVHLFRPEVREFYNIEKMWDIVESHLESRNA</sequence>
<comment type="function">
    <text evidence="2">Functions as a ribosomal silencing factor. Interacts with ribosomal protein uL14 (rplN), blocking formation of intersubunit bridge B8. Prevents association of the 30S and 50S ribosomal subunits and the formation of functional ribosomes, thus repressing translation.</text>
</comment>
<dbReference type="HAMAP" id="MF_01477">
    <property type="entry name" value="Iojap_RsfS"/>
    <property type="match status" value="1"/>
</dbReference>
<dbReference type="InterPro" id="IPR004394">
    <property type="entry name" value="Iojap/RsfS/C7orf30"/>
</dbReference>
<protein>
    <recommendedName>
        <fullName evidence="2">Ribosomal silencing factor RsfS</fullName>
    </recommendedName>
</protein>
<reference evidence="3 4" key="1">
    <citation type="journal article" date="2024" name="Environ. Microbiol.">
        <title>Novel evolutionary insights on the interactions of the Holosporales (Alphaproteobacteria) with eukaryotic hosts from comparative genomics.</title>
        <authorList>
            <person name="Giovannini M."/>
            <person name="Petroni G."/>
            <person name="Castelli M."/>
        </authorList>
    </citation>
    <scope>NUCLEOTIDE SEQUENCE [LARGE SCALE GENOMIC DNA]</scope>
    <source>
        <strain evidence="3 4">US_Bl 15I1</strain>
    </source>
</reference>
<name>A0ABZ2C5M9_9PROT</name>
<dbReference type="Pfam" id="PF02410">
    <property type="entry name" value="RsfS"/>
    <property type="match status" value="1"/>
</dbReference>
<gene>
    <name evidence="2" type="primary">rsfS</name>
    <name evidence="3" type="ORF">Bealeia1_01719</name>
</gene>
<comment type="similarity">
    <text evidence="1 2">Belongs to the Iojap/RsfS family.</text>
</comment>
<keyword evidence="2" id="KW-0963">Cytoplasm</keyword>
<organism evidence="3 4">
    <name type="scientific">Candidatus Bealeia paramacronuclearis</name>
    <dbReference type="NCBI Taxonomy" id="1921001"/>
    <lineage>
        <taxon>Bacteria</taxon>
        <taxon>Pseudomonadati</taxon>
        <taxon>Pseudomonadota</taxon>
        <taxon>Alphaproteobacteria</taxon>
        <taxon>Holosporales</taxon>
        <taxon>Holosporaceae</taxon>
        <taxon>Candidatus Bealeia</taxon>
    </lineage>
</organism>
<dbReference type="Proteomes" id="UP001330434">
    <property type="component" value="Chromosome"/>
</dbReference>
<evidence type="ECO:0000313" key="3">
    <source>
        <dbReference type="EMBL" id="WVX67507.1"/>
    </source>
</evidence>
<accession>A0ABZ2C5M9</accession>
<comment type="subunit">
    <text evidence="2">Interacts with ribosomal protein uL14 (rplN).</text>
</comment>
<dbReference type="Gene3D" id="3.30.460.10">
    <property type="entry name" value="Beta Polymerase, domain 2"/>
    <property type="match status" value="1"/>
</dbReference>
<dbReference type="PANTHER" id="PTHR21043:SF0">
    <property type="entry name" value="MITOCHONDRIAL ASSEMBLY OF RIBOSOMAL LARGE SUBUNIT PROTEIN 1"/>
    <property type="match status" value="1"/>
</dbReference>
<comment type="subcellular location">
    <subcellularLocation>
        <location evidence="2">Cytoplasm</location>
    </subcellularLocation>
</comment>
<keyword evidence="2" id="KW-0678">Repressor</keyword>
<evidence type="ECO:0000256" key="1">
    <source>
        <dbReference type="ARBA" id="ARBA00010574"/>
    </source>
</evidence>
<dbReference type="RefSeq" id="WP_331256242.1">
    <property type="nucleotide sequence ID" value="NZ_CP133270.1"/>
</dbReference>
<dbReference type="PANTHER" id="PTHR21043">
    <property type="entry name" value="IOJAP SUPERFAMILY ORTHOLOG"/>
    <property type="match status" value="1"/>
</dbReference>
<keyword evidence="2" id="KW-0810">Translation regulation</keyword>
<evidence type="ECO:0000313" key="4">
    <source>
        <dbReference type="Proteomes" id="UP001330434"/>
    </source>
</evidence>